<dbReference type="GeneID" id="108568956"/>
<dbReference type="InterPro" id="IPR003593">
    <property type="entry name" value="AAA+_ATPase"/>
</dbReference>
<evidence type="ECO:0000256" key="1">
    <source>
        <dbReference type="ARBA" id="ARBA00004370"/>
    </source>
</evidence>
<keyword evidence="3" id="KW-0962">Peroxisome biogenesis</keyword>
<organism evidence="12 13">
    <name type="scientific">Nicrophorus vespilloides</name>
    <name type="common">Boreal carrion beetle</name>
    <dbReference type="NCBI Taxonomy" id="110193"/>
    <lineage>
        <taxon>Eukaryota</taxon>
        <taxon>Metazoa</taxon>
        <taxon>Ecdysozoa</taxon>
        <taxon>Arthropoda</taxon>
        <taxon>Hexapoda</taxon>
        <taxon>Insecta</taxon>
        <taxon>Pterygota</taxon>
        <taxon>Neoptera</taxon>
        <taxon>Endopterygota</taxon>
        <taxon>Coleoptera</taxon>
        <taxon>Polyphaga</taxon>
        <taxon>Staphyliniformia</taxon>
        <taxon>Silphidae</taxon>
        <taxon>Nicrophorinae</taxon>
        <taxon>Nicrophorus</taxon>
    </lineage>
</organism>
<comment type="similarity">
    <text evidence="2">Belongs to the AAA ATPase family.</text>
</comment>
<evidence type="ECO:0000259" key="11">
    <source>
        <dbReference type="SMART" id="SM00382"/>
    </source>
</evidence>
<dbReference type="RefSeq" id="XP_017785797.1">
    <property type="nucleotide sequence ID" value="XM_017930308.1"/>
</dbReference>
<dbReference type="InterPro" id="IPR027417">
    <property type="entry name" value="P-loop_NTPase"/>
</dbReference>
<evidence type="ECO:0000313" key="13">
    <source>
        <dbReference type="RefSeq" id="XP_017785797.1"/>
    </source>
</evidence>
<dbReference type="CDD" id="cd19527">
    <property type="entry name" value="RecA-like_PEX6_r2"/>
    <property type="match status" value="1"/>
</dbReference>
<dbReference type="Gene3D" id="1.10.8.60">
    <property type="match status" value="2"/>
</dbReference>
<dbReference type="Gene3D" id="3.40.50.300">
    <property type="entry name" value="P-loop containing nucleotide triphosphate hydrolases"/>
    <property type="match status" value="2"/>
</dbReference>
<sequence length="807" mass="90364">MMIDKMSVSQQELIRKKLEKDSKLLLFICKLKYPRYASFIFPVYMLLKYIKIKKSGKKFQLRQVPQELIKQLSKSNAYADVNNCVIVDDGYWKAILNEALYVRIKAGGKSRVAQVVSGKVGDEEVLISDTLKFNLKMEIGSLAPVSFESIKIASQIYVSLVSSPHNLNALLTDTLLKNYFKCPKLVYKEDVISIRLQDYAPDHYYSNPKLNEAEWVYFRCNKITFSYGDECPGGEGCLGVVGPTGLIQSADVQSSLPPRLQSIRDRIEGNCTDNLLGLYPEGLSLYFRQLERAAKPFLKDNKLKLRATILLQGGRGSGKKLILTSFAKKLGLQICKLGLNDLTAHAYSQTEIKMRNAFFKAKLCSPTIVVINNFENFCKNNEGQHDSRIISYFVNELNNLFSNNKHPVILVCVSNTKDLPSELSRVFLETITFEAPNQTERSQILEWIVAKKSLKVRANLSEIAGKTHGFLYEDLEALVYYANKNSLFAKTEAITDKDFEYSMDVMQSNYTQTVGVPKVPKVQWSDIGGLEDVKREIINTINLPLKHSKLLQSTLLKRSGILLYGPPGTGKTLIAKAVATECNLCFLSVKGPELLNMYVGQSEQNVREVFEKARQASPCIVFFDELDSLAPNRGMSGDSGGVMDRVVSQLLSEMDGLNENGTIFVIGATNRPDLIDPALLRPGRFDKLLYVGPCTDNPSKVAVVKALTRKFKLSEKVNLQNIVNTCPDNVTGADFYGICSNAWMTAACRLIKKIEKGSIEKVDELTHDSVVVTLKDFEDAIANVKSSISPADLRYFENLRKELNTKN</sequence>
<proteinExistence type="inferred from homology"/>
<keyword evidence="6" id="KW-0067">ATP-binding</keyword>
<name>A0ABM1NG47_NICVS</name>
<comment type="subcellular location">
    <subcellularLocation>
        <location evidence="1">Membrane</location>
    </subcellularLocation>
</comment>
<feature type="domain" description="AAA+ ATPase" evidence="11">
    <location>
        <begin position="305"/>
        <end position="437"/>
    </location>
</feature>
<gene>
    <name evidence="13" type="primary">LOC108568956</name>
</gene>
<evidence type="ECO:0000256" key="4">
    <source>
        <dbReference type="ARBA" id="ARBA00022741"/>
    </source>
</evidence>
<comment type="catalytic activity">
    <reaction evidence="10">
        <text>ATP + H2O = ADP + phosphate + H(+)</text>
        <dbReference type="Rhea" id="RHEA:13065"/>
        <dbReference type="ChEBI" id="CHEBI:15377"/>
        <dbReference type="ChEBI" id="CHEBI:15378"/>
        <dbReference type="ChEBI" id="CHEBI:30616"/>
        <dbReference type="ChEBI" id="CHEBI:43474"/>
        <dbReference type="ChEBI" id="CHEBI:456216"/>
    </reaction>
    <physiologicalReaction direction="left-to-right" evidence="10">
        <dbReference type="Rhea" id="RHEA:13066"/>
    </physiologicalReaction>
</comment>
<dbReference type="PANTHER" id="PTHR23077:SF9">
    <property type="entry name" value="PEROXISOMAL ATPASE PEX6"/>
    <property type="match status" value="1"/>
</dbReference>
<dbReference type="SUPFAM" id="SSF52540">
    <property type="entry name" value="P-loop containing nucleoside triphosphate hydrolases"/>
    <property type="match status" value="2"/>
</dbReference>
<keyword evidence="7" id="KW-0472">Membrane</keyword>
<evidence type="ECO:0000256" key="10">
    <source>
        <dbReference type="ARBA" id="ARBA00048778"/>
    </source>
</evidence>
<reference evidence="13" key="1">
    <citation type="submission" date="2025-08" db="UniProtKB">
        <authorList>
            <consortium name="RefSeq"/>
        </authorList>
    </citation>
    <scope>IDENTIFICATION</scope>
    <source>
        <tissue evidence="13">Whole Larva</tissue>
    </source>
</reference>
<keyword evidence="12" id="KW-1185">Reference proteome</keyword>
<evidence type="ECO:0000256" key="5">
    <source>
        <dbReference type="ARBA" id="ARBA00022801"/>
    </source>
</evidence>
<dbReference type="InterPro" id="IPR050168">
    <property type="entry name" value="AAA_ATPase_domain"/>
</dbReference>
<evidence type="ECO:0000256" key="9">
    <source>
        <dbReference type="ARBA" id="ARBA00034920"/>
    </source>
</evidence>
<evidence type="ECO:0000256" key="7">
    <source>
        <dbReference type="ARBA" id="ARBA00023136"/>
    </source>
</evidence>
<evidence type="ECO:0000256" key="3">
    <source>
        <dbReference type="ARBA" id="ARBA00022593"/>
    </source>
</evidence>
<dbReference type="InterPro" id="IPR047533">
    <property type="entry name" value="RecA-like_PEX6_r2"/>
</dbReference>
<protein>
    <recommendedName>
        <fullName evidence="8">Peroxisomal ATPase PEX6</fullName>
    </recommendedName>
    <alternativeName>
        <fullName evidence="9">Peroxin-6</fullName>
    </alternativeName>
</protein>
<feature type="domain" description="AAA+ ATPase" evidence="11">
    <location>
        <begin position="557"/>
        <end position="695"/>
    </location>
</feature>
<dbReference type="Pfam" id="PF00004">
    <property type="entry name" value="AAA"/>
    <property type="match status" value="2"/>
</dbReference>
<evidence type="ECO:0000256" key="8">
    <source>
        <dbReference type="ARBA" id="ARBA00034811"/>
    </source>
</evidence>
<keyword evidence="5" id="KW-0378">Hydrolase</keyword>
<evidence type="ECO:0000313" key="12">
    <source>
        <dbReference type="Proteomes" id="UP000695000"/>
    </source>
</evidence>
<dbReference type="Proteomes" id="UP000695000">
    <property type="component" value="Unplaced"/>
</dbReference>
<dbReference type="PROSITE" id="PS00674">
    <property type="entry name" value="AAA"/>
    <property type="match status" value="1"/>
</dbReference>
<evidence type="ECO:0000256" key="2">
    <source>
        <dbReference type="ARBA" id="ARBA00006914"/>
    </source>
</evidence>
<keyword evidence="4" id="KW-0547">Nucleotide-binding</keyword>
<dbReference type="InterPro" id="IPR003960">
    <property type="entry name" value="ATPase_AAA_CS"/>
</dbReference>
<evidence type="ECO:0000256" key="6">
    <source>
        <dbReference type="ARBA" id="ARBA00022840"/>
    </source>
</evidence>
<accession>A0ABM1NG47</accession>
<dbReference type="PANTHER" id="PTHR23077">
    <property type="entry name" value="AAA-FAMILY ATPASE"/>
    <property type="match status" value="1"/>
</dbReference>
<dbReference type="InterPro" id="IPR003959">
    <property type="entry name" value="ATPase_AAA_core"/>
</dbReference>
<dbReference type="SMART" id="SM00382">
    <property type="entry name" value="AAA"/>
    <property type="match status" value="2"/>
</dbReference>